<protein>
    <submittedName>
        <fullName evidence="1">Uncharacterized protein</fullName>
    </submittedName>
</protein>
<evidence type="ECO:0000313" key="2">
    <source>
        <dbReference type="Proteomes" id="UP000585507"/>
    </source>
</evidence>
<dbReference type="Proteomes" id="UP000585507">
    <property type="component" value="Unassembled WGS sequence"/>
</dbReference>
<name>A0A7W8UBC7_9HYPH</name>
<reference evidence="1 2" key="1">
    <citation type="submission" date="2020-08" db="EMBL/GenBank/DDBJ databases">
        <title>Genomic Encyclopedia of Type Strains, Phase IV (KMG-V): Genome sequencing to study the core and pangenomes of soil and plant-associated prokaryotes.</title>
        <authorList>
            <person name="Whitman W."/>
        </authorList>
    </citation>
    <scope>NUCLEOTIDE SEQUENCE [LARGE SCALE GENOMIC DNA]</scope>
    <source>
        <strain evidence="1 2">SEMIA 4084</strain>
    </source>
</reference>
<dbReference type="EMBL" id="JACHBK010000006">
    <property type="protein sequence ID" value="MBB5536249.1"/>
    <property type="molecule type" value="Genomic_DNA"/>
</dbReference>
<evidence type="ECO:0000313" key="1">
    <source>
        <dbReference type="EMBL" id="MBB5536249.1"/>
    </source>
</evidence>
<sequence length="32" mass="3562">MQAGIKMEGGADARFMASAERRHLRIGRFAVK</sequence>
<keyword evidence="2" id="KW-1185">Reference proteome</keyword>
<organism evidence="1 2">
    <name type="scientific">Rhizobium giardinii</name>
    <dbReference type="NCBI Taxonomy" id="56731"/>
    <lineage>
        <taxon>Bacteria</taxon>
        <taxon>Pseudomonadati</taxon>
        <taxon>Pseudomonadota</taxon>
        <taxon>Alphaproteobacteria</taxon>
        <taxon>Hyphomicrobiales</taxon>
        <taxon>Rhizobiaceae</taxon>
        <taxon>Rhizobium/Agrobacterium group</taxon>
        <taxon>Rhizobium</taxon>
    </lineage>
</organism>
<accession>A0A7W8UBC7</accession>
<proteinExistence type="predicted"/>
<gene>
    <name evidence="1" type="ORF">GGD55_002956</name>
</gene>
<comment type="caution">
    <text evidence="1">The sequence shown here is derived from an EMBL/GenBank/DDBJ whole genome shotgun (WGS) entry which is preliminary data.</text>
</comment>
<dbReference type="AlphaFoldDB" id="A0A7W8UBC7"/>